<organism evidence="2">
    <name type="scientific">uncultured Rubrobacteraceae bacterium</name>
    <dbReference type="NCBI Taxonomy" id="349277"/>
    <lineage>
        <taxon>Bacteria</taxon>
        <taxon>Bacillati</taxon>
        <taxon>Actinomycetota</taxon>
        <taxon>Rubrobacteria</taxon>
        <taxon>Rubrobacterales</taxon>
        <taxon>Rubrobacteraceae</taxon>
        <taxon>environmental samples</taxon>
    </lineage>
</organism>
<feature type="compositionally biased region" description="Basic and acidic residues" evidence="1">
    <location>
        <begin position="89"/>
        <end position="106"/>
    </location>
</feature>
<feature type="non-terminal residue" evidence="2">
    <location>
        <position position="192"/>
    </location>
</feature>
<gene>
    <name evidence="2" type="ORF">AVDCRST_MAG78-2874</name>
</gene>
<dbReference type="AlphaFoldDB" id="A0A6J4QJ74"/>
<reference evidence="2" key="1">
    <citation type="submission" date="2020-02" db="EMBL/GenBank/DDBJ databases">
        <authorList>
            <person name="Meier V. D."/>
        </authorList>
    </citation>
    <scope>NUCLEOTIDE SEQUENCE</scope>
    <source>
        <strain evidence="2">AVDCRST_MAG78</strain>
    </source>
</reference>
<proteinExistence type="predicted"/>
<feature type="region of interest" description="Disordered" evidence="1">
    <location>
        <begin position="1"/>
        <end position="192"/>
    </location>
</feature>
<evidence type="ECO:0000313" key="2">
    <source>
        <dbReference type="EMBL" id="CAA9445906.1"/>
    </source>
</evidence>
<keyword evidence="2" id="KW-0378">Hydrolase</keyword>
<name>A0A6J4QJ74_9ACTN</name>
<protein>
    <submittedName>
        <fullName evidence="2">MBL-fold metallo-hydrolase superfamily</fullName>
    </submittedName>
</protein>
<evidence type="ECO:0000256" key="1">
    <source>
        <dbReference type="SAM" id="MobiDB-lite"/>
    </source>
</evidence>
<feature type="compositionally biased region" description="Basic and acidic residues" evidence="1">
    <location>
        <begin position="147"/>
        <end position="166"/>
    </location>
</feature>
<dbReference type="GO" id="GO:0016787">
    <property type="term" value="F:hydrolase activity"/>
    <property type="evidence" value="ECO:0007669"/>
    <property type="project" value="UniProtKB-KW"/>
</dbReference>
<dbReference type="EMBL" id="CADCVB010000185">
    <property type="protein sequence ID" value="CAA9445906.1"/>
    <property type="molecule type" value="Genomic_DNA"/>
</dbReference>
<feature type="compositionally biased region" description="Basic residues" evidence="1">
    <location>
        <begin position="43"/>
        <end position="55"/>
    </location>
</feature>
<feature type="non-terminal residue" evidence="2">
    <location>
        <position position="1"/>
    </location>
</feature>
<feature type="compositionally biased region" description="Basic residues" evidence="1">
    <location>
        <begin position="77"/>
        <end position="88"/>
    </location>
</feature>
<feature type="compositionally biased region" description="Basic residues" evidence="1">
    <location>
        <begin position="7"/>
        <end position="34"/>
    </location>
</feature>
<sequence length="192" mass="21014">DRDRAGPPRHGRLRGQRLRRPRPGGRPDRGRRRRTREDTRPNPKARRGHPHHARTRGPCGGPRHGAPRDGSPGLRPPGRRRRRGHHGLRTLEGRGGPRDGRRDLSRAAHTGALARLGDVRGGSRPDRGRPHTSWKRGPDGHLGGFVGRDRGIRKKSDAFLGRHDAPLRGTRAHPARDGGAGDEPVFAPGGGV</sequence>
<feature type="compositionally biased region" description="Basic and acidic residues" evidence="1">
    <location>
        <begin position="117"/>
        <end position="129"/>
    </location>
</feature>
<accession>A0A6J4QJ74</accession>